<evidence type="ECO:0000256" key="11">
    <source>
        <dbReference type="RuleBase" id="RU361193"/>
    </source>
</evidence>
<dbReference type="PANTHER" id="PTHR11742:SF55">
    <property type="entry name" value="ENDOPLASMIC RETICULUM MANNOSYL-OLIGOSACCHARIDE 1,2-ALPHA-MANNOSIDASE"/>
    <property type="match status" value="1"/>
</dbReference>
<reference evidence="14" key="3">
    <citation type="submission" date="2025-09" db="UniProtKB">
        <authorList>
            <consortium name="Ensembl"/>
        </authorList>
    </citation>
    <scope>IDENTIFICATION</scope>
    <source>
        <strain evidence="14">Brown Norway</strain>
    </source>
</reference>
<evidence type="ECO:0000256" key="2">
    <source>
        <dbReference type="ARBA" id="ARBA00004922"/>
    </source>
</evidence>
<name>A0ABK0LRL0_RAT</name>
<evidence type="ECO:0000313" key="14">
    <source>
        <dbReference type="Ensembl" id="ENSRNOP00000108573.1"/>
    </source>
</evidence>
<dbReference type="Gene3D" id="1.50.10.10">
    <property type="match status" value="1"/>
</dbReference>
<evidence type="ECO:0000256" key="4">
    <source>
        <dbReference type="ARBA" id="ARBA00022723"/>
    </source>
</evidence>
<keyword evidence="15" id="KW-1185">Reference proteome</keyword>
<reference evidence="14" key="1">
    <citation type="submission" date="2024-01" db="EMBL/GenBank/DDBJ databases">
        <title>GRCr8: a new rat reference genome assembly contstructed from accurate long reads and long range scaffolding.</title>
        <authorList>
            <person name="Doris P.A."/>
            <person name="Kalbfleisch T."/>
            <person name="Li K."/>
            <person name="Howe K."/>
            <person name="Wood J."/>
        </authorList>
    </citation>
    <scope>NUCLEOTIDE SEQUENCE [LARGE SCALE GENOMIC DNA]</scope>
    <source>
        <strain evidence="14">Brown Norway</strain>
    </source>
</reference>
<dbReference type="InterPro" id="IPR012341">
    <property type="entry name" value="6hp_glycosidase-like_sf"/>
</dbReference>
<dbReference type="Proteomes" id="UP000002494">
    <property type="component" value="Chromosome 3"/>
</dbReference>
<accession>A0ABK0LRL0</accession>
<evidence type="ECO:0000313" key="15">
    <source>
        <dbReference type="Proteomes" id="UP000002494"/>
    </source>
</evidence>
<keyword evidence="16" id="KW-1267">Proteomics identification</keyword>
<comment type="catalytic activity">
    <reaction evidence="10">
        <text>N(4)-(alpha-D-Man-(1-&gt;2)-alpha-D-Man-(1-&gt;2)-alpha-D-Man-(1-&gt;3)-[alpha-D-Man-(1-&gt;2)-alpha-D-Man-(1-&gt;3)-[alpha-D-Man-(1-&gt;2)-alpha-D-Man-(1-&gt;6)]-alpha-D-Man-(1-&gt;6)]-beta-D-Man-(1-&gt;4)-beta-D-GlcNAc-(1-&gt;4)-beta-D-GlcNAc)-L-asparaginyl-[protein] (N-glucan mannose isomer 9A1,2,3B1,2,3) + 4 H2O = N(4)-(alpha-D-Man-(1-&gt;3)-[alpha-D-Man-(1-&gt;3)-[alpha-D-Man-(1-&gt;6)]-alpha-D-Man-(1-&gt;6)]-beta-D-Man-(1-&gt;4)-beta-D-GlcNAc-(1-&gt;4)-beta-D-GlcNAc)-L-asparaginyl-[protein] (N-glucan mannose isomer 5A1,2) + 4 beta-D-mannose</text>
        <dbReference type="Rhea" id="RHEA:56008"/>
        <dbReference type="Rhea" id="RHEA-COMP:14356"/>
        <dbReference type="Rhea" id="RHEA-COMP:14367"/>
        <dbReference type="ChEBI" id="CHEBI:15377"/>
        <dbReference type="ChEBI" id="CHEBI:28563"/>
        <dbReference type="ChEBI" id="CHEBI:59087"/>
        <dbReference type="ChEBI" id="CHEBI:139493"/>
        <dbReference type="EC" id="3.2.1.113"/>
    </reaction>
</comment>
<evidence type="ECO:0007829" key="16">
    <source>
        <dbReference type="PeptideAtlas" id="A0ABK0LRL0"/>
    </source>
</evidence>
<comment type="pathway">
    <text evidence="2">Protein modification; protein glycosylation.</text>
</comment>
<comment type="catalytic activity">
    <reaction evidence="9">
        <text>N(4)-(alpha-D-Man-(1-&gt;2)-alpha-D-Man-(1-&gt;2)-alpha-D-Man-(1-&gt;3)-[alpha-D-Man-(1-&gt;3)-[alpha-D-Man-(1-&gt;2)-alpha-D-Man-(1-&gt;6)]-alpha-D-Man-(1-&gt;6)]-beta-D-Man-(1-&gt;4)-beta-D-GlcNAc-(1-&gt;4)-beta-D-GlcNAc)-L-asparaginyl-[protein] (N-glucan mannose isomer 8A1,2,3B1,3) + 3 H2O = N(4)-(alpha-D-Man-(1-&gt;3)-[alpha-D-Man-(1-&gt;3)-[alpha-D-Man-(1-&gt;6)]-alpha-D-Man-(1-&gt;6)]-beta-D-Man-(1-&gt;4)-beta-D-GlcNAc-(1-&gt;4)-beta-D-GlcNAc)-L-asparaginyl-[protein] (N-glucan mannose isomer 5A1,2) + 3 beta-D-mannose</text>
        <dbReference type="Rhea" id="RHEA:56028"/>
        <dbReference type="Rhea" id="RHEA-COMP:14358"/>
        <dbReference type="Rhea" id="RHEA-COMP:14367"/>
        <dbReference type="ChEBI" id="CHEBI:15377"/>
        <dbReference type="ChEBI" id="CHEBI:28563"/>
        <dbReference type="ChEBI" id="CHEBI:59087"/>
        <dbReference type="ChEBI" id="CHEBI:60628"/>
        <dbReference type="EC" id="3.2.1.113"/>
    </reaction>
</comment>
<dbReference type="Ensembl" id="ENSRNOT00000137777.1">
    <property type="protein sequence ID" value="ENSRNOP00000108573.1"/>
    <property type="gene ID" value="ENSRNOG00000012559.8"/>
</dbReference>
<keyword evidence="5 11" id="KW-0378">Hydrolase</keyword>
<evidence type="ECO:0000256" key="3">
    <source>
        <dbReference type="ARBA" id="ARBA00007658"/>
    </source>
</evidence>
<keyword evidence="8 11" id="KW-0326">Glycosidase</keyword>
<sequence>MYPPPPAPAPHRDFISVTLSLGESYDNSKSRRRRSCWRKWKQLSRLQRNVILFVLGFLILCGFLYSLQVSDQWKALSGSRAEVEKMKLEVLPVLPAPQKESAEPEGFADILSQKRQRHLRRGPPHLQIRPPNTVSKDGMQDDAKEREAALGKAQQEENTQRTVISWRGAVIEPEQATEPPSKRAEASIKPLFLASRIWKEPEFKEARKWVSENLDFQKNVDVNLFESTIRILGGLLSAYHLSGDSLFLSKAEDFGNRLMPAFTTPSKIPYSDVNIGTGFAHSPQWTSDSTVAEVTSIQLEFRELSRLTGIKKFQEAVEEVTKHIHSLSGKKDGLVPMFINTNSGLFTHPGVFTLGARADSYYEYLLKQWIQGGKKETQLLEDYVRAIEGIKAHLLRQSQPRKLTFVGELAHGRFSAKMDHLVCFLPGTLALGVHHGLPADHMDLARALMETCYQMNQQMETGLSPEIAHFNMYPRADHKDVEVKPADRHNLLRPETVESLFYLYRVTKDRKYQDWGWEILQSFNKYTRVPSGGYSSINNVQNSHKPEPRDKMESFFVGETLKYLYLLFSDDLELLGLDTCVFNTEAHPLPIWSPA</sequence>
<dbReference type="PRINTS" id="PR00747">
    <property type="entry name" value="GLYHDRLASE47"/>
</dbReference>
<dbReference type="InterPro" id="IPR001382">
    <property type="entry name" value="Glyco_hydro_47"/>
</dbReference>
<keyword evidence="4" id="KW-0479">Metal-binding</keyword>
<keyword evidence="7" id="KW-1015">Disulfide bond</keyword>
<dbReference type="GeneTree" id="ENSGT00940000155422"/>
<proteinExistence type="evidence at protein level"/>
<evidence type="ECO:0000256" key="12">
    <source>
        <dbReference type="SAM" id="MobiDB-lite"/>
    </source>
</evidence>
<keyword evidence="13" id="KW-1133">Transmembrane helix</keyword>
<organism evidence="14 15">
    <name type="scientific">Rattus norvegicus</name>
    <name type="common">Rat</name>
    <dbReference type="NCBI Taxonomy" id="10116"/>
    <lineage>
        <taxon>Eukaryota</taxon>
        <taxon>Metazoa</taxon>
        <taxon>Chordata</taxon>
        <taxon>Craniata</taxon>
        <taxon>Vertebrata</taxon>
        <taxon>Euteleostomi</taxon>
        <taxon>Mammalia</taxon>
        <taxon>Eutheria</taxon>
        <taxon>Euarchontoglires</taxon>
        <taxon>Glires</taxon>
        <taxon>Rodentia</taxon>
        <taxon>Myomorpha</taxon>
        <taxon>Muroidea</taxon>
        <taxon>Muridae</taxon>
        <taxon>Murinae</taxon>
        <taxon>Rattus</taxon>
    </lineage>
</organism>
<dbReference type="EC" id="3.2.1.-" evidence="11"/>
<comment type="cofactor">
    <cofactor evidence="1">
        <name>Ca(2+)</name>
        <dbReference type="ChEBI" id="CHEBI:29108"/>
    </cofactor>
</comment>
<evidence type="ECO:0000256" key="7">
    <source>
        <dbReference type="ARBA" id="ARBA00023157"/>
    </source>
</evidence>
<evidence type="ECO:0000256" key="1">
    <source>
        <dbReference type="ARBA" id="ARBA00001913"/>
    </source>
</evidence>
<evidence type="ECO:0000256" key="8">
    <source>
        <dbReference type="ARBA" id="ARBA00023295"/>
    </source>
</evidence>
<dbReference type="SUPFAM" id="SSF48225">
    <property type="entry name" value="Seven-hairpin glycosidases"/>
    <property type="match status" value="1"/>
</dbReference>
<dbReference type="PANTHER" id="PTHR11742">
    <property type="entry name" value="MANNOSYL-OLIGOSACCHARIDE ALPHA-1,2-MANNOSIDASE-RELATED"/>
    <property type="match status" value="1"/>
</dbReference>
<comment type="similarity">
    <text evidence="3 11">Belongs to the glycosyl hydrolase 47 family.</text>
</comment>
<reference evidence="14" key="2">
    <citation type="submission" date="2025-08" db="UniProtKB">
        <authorList>
            <consortium name="Ensembl"/>
        </authorList>
    </citation>
    <scope>IDENTIFICATION</scope>
    <source>
        <strain evidence="14">Brown Norway</strain>
    </source>
</reference>
<dbReference type="InterPro" id="IPR036026">
    <property type="entry name" value="Seven-hairpin_glycosidases"/>
</dbReference>
<feature type="transmembrane region" description="Helical" evidence="13">
    <location>
        <begin position="49"/>
        <end position="67"/>
    </location>
</feature>
<dbReference type="Pfam" id="PF01532">
    <property type="entry name" value="Glyco_hydro_47"/>
    <property type="match status" value="1"/>
</dbReference>
<keyword evidence="13" id="KW-0812">Transmembrane</keyword>
<evidence type="ECO:0000256" key="13">
    <source>
        <dbReference type="SAM" id="Phobius"/>
    </source>
</evidence>
<keyword evidence="13" id="KW-0472">Membrane</keyword>
<evidence type="ECO:0000256" key="10">
    <source>
        <dbReference type="ARBA" id="ARBA00048605"/>
    </source>
</evidence>
<feature type="compositionally biased region" description="Basic and acidic residues" evidence="12">
    <location>
        <begin position="138"/>
        <end position="157"/>
    </location>
</feature>
<dbReference type="RGD" id="1563595">
    <property type="gene designation" value="Man1b1"/>
</dbReference>
<evidence type="ECO:0000256" key="6">
    <source>
        <dbReference type="ARBA" id="ARBA00022837"/>
    </source>
</evidence>
<gene>
    <name evidence="14" type="primary">Man1b1</name>
</gene>
<feature type="region of interest" description="Disordered" evidence="12">
    <location>
        <begin position="119"/>
        <end position="157"/>
    </location>
</feature>
<evidence type="ECO:0000256" key="5">
    <source>
        <dbReference type="ARBA" id="ARBA00022801"/>
    </source>
</evidence>
<protein>
    <recommendedName>
        <fullName evidence="11">alpha-1,2-Mannosidase</fullName>
        <ecNumber evidence="11">3.2.1.-</ecNumber>
    </recommendedName>
</protein>
<evidence type="ECO:0000256" key="9">
    <source>
        <dbReference type="ARBA" id="ARBA00047669"/>
    </source>
</evidence>
<dbReference type="InterPro" id="IPR050749">
    <property type="entry name" value="Glycosyl_Hydrolase_47"/>
</dbReference>
<keyword evidence="6" id="KW-0106">Calcium</keyword>